<evidence type="ECO:0000313" key="9">
    <source>
        <dbReference type="EMBL" id="MCU6724571.1"/>
    </source>
</evidence>
<reference evidence="9 10" key="1">
    <citation type="journal article" date="2021" name="ISME Commun">
        <title>Automated analysis of genomic sequences facilitates high-throughput and comprehensive description of bacteria.</title>
        <authorList>
            <person name="Hitch T.C.A."/>
        </authorList>
    </citation>
    <scope>NUCLEOTIDE SEQUENCE [LARGE SCALE GENOMIC DNA]</scope>
    <source>
        <strain evidence="9 10">Sanger_29</strain>
    </source>
</reference>
<feature type="transmembrane region" description="Helical" evidence="8">
    <location>
        <begin position="261"/>
        <end position="289"/>
    </location>
</feature>
<evidence type="ECO:0000313" key="10">
    <source>
        <dbReference type="Proteomes" id="UP001652338"/>
    </source>
</evidence>
<keyword evidence="7 8" id="KW-0472">Membrane</keyword>
<sequence length="356" mass="38076">MTEDRIRSGLEYRAFVKKKIYFLMFLFLFTIVVFLLAIALGSSSVPLDRVLRTLFGYGEKKDNIIILSIRLPRAVTAIAAGFGLGIVGCVMQSVLRNPLASASTIGVSQGAAFGAAFAIIALGGGMMSAGSTGAQLNVNNPIVTTLCAFFFAMVSTIFVLCLSRFREINASTLVLAGVALSSLFSAGTTLLEYFADDVRVAAVVYWTFGDLGSTFWKEILIMGTVVIFAAIYFQLNSWNYNAMQGGEETAKGLGVKTQSTILCSMVVGSFTAAVIVSYIGIISFVGLIAPHLVRKFVGSDYRYLLPAAGLAGADLLLLSDLLSRLMISPIVLPIGAITSILGAPVFLWIILKRGRH</sequence>
<feature type="transmembrane region" description="Helical" evidence="8">
    <location>
        <begin position="99"/>
        <end position="122"/>
    </location>
</feature>
<keyword evidence="4" id="KW-1003">Cell membrane</keyword>
<evidence type="ECO:0000256" key="1">
    <source>
        <dbReference type="ARBA" id="ARBA00004651"/>
    </source>
</evidence>
<evidence type="ECO:0000256" key="7">
    <source>
        <dbReference type="ARBA" id="ARBA00023136"/>
    </source>
</evidence>
<keyword evidence="10" id="KW-1185">Reference proteome</keyword>
<dbReference type="Pfam" id="PF01032">
    <property type="entry name" value="FecCD"/>
    <property type="match status" value="1"/>
</dbReference>
<feature type="transmembrane region" description="Helical" evidence="8">
    <location>
        <begin position="173"/>
        <end position="195"/>
    </location>
</feature>
<dbReference type="InterPro" id="IPR037294">
    <property type="entry name" value="ABC_BtuC-like"/>
</dbReference>
<evidence type="ECO:0000256" key="4">
    <source>
        <dbReference type="ARBA" id="ARBA00022475"/>
    </source>
</evidence>
<feature type="transmembrane region" description="Helical" evidence="8">
    <location>
        <begin position="142"/>
        <end position="161"/>
    </location>
</feature>
<feature type="transmembrane region" description="Helical" evidence="8">
    <location>
        <begin position="215"/>
        <end position="235"/>
    </location>
</feature>
<keyword evidence="3" id="KW-0813">Transport</keyword>
<dbReference type="SUPFAM" id="SSF81345">
    <property type="entry name" value="ABC transporter involved in vitamin B12 uptake, BtuC"/>
    <property type="match status" value="1"/>
</dbReference>
<evidence type="ECO:0000256" key="2">
    <source>
        <dbReference type="ARBA" id="ARBA00007935"/>
    </source>
</evidence>
<evidence type="ECO:0000256" key="5">
    <source>
        <dbReference type="ARBA" id="ARBA00022692"/>
    </source>
</evidence>
<feature type="transmembrane region" description="Helical" evidence="8">
    <location>
        <begin position="20"/>
        <end position="44"/>
    </location>
</feature>
<keyword evidence="5 8" id="KW-0812">Transmembrane</keyword>
<comment type="subcellular location">
    <subcellularLocation>
        <location evidence="1">Cell membrane</location>
        <topology evidence="1">Multi-pass membrane protein</topology>
    </subcellularLocation>
</comment>
<gene>
    <name evidence="9" type="ORF">OCV47_04210</name>
</gene>
<dbReference type="InterPro" id="IPR000522">
    <property type="entry name" value="ABC_transptr_permease_BtuC"/>
</dbReference>
<keyword evidence="6 8" id="KW-1133">Transmembrane helix</keyword>
<accession>A0ABT2SJ73</accession>
<feature type="transmembrane region" description="Helical" evidence="8">
    <location>
        <begin position="64"/>
        <end position="87"/>
    </location>
</feature>
<comment type="similarity">
    <text evidence="2">Belongs to the binding-protein-dependent transport system permease family. FecCD subfamily.</text>
</comment>
<name>A0ABT2SJ73_9FIRM</name>
<comment type="caution">
    <text evidence="9">The sequence shown here is derived from an EMBL/GenBank/DDBJ whole genome shotgun (WGS) entry which is preliminary data.</text>
</comment>
<dbReference type="RefSeq" id="WP_262654012.1">
    <property type="nucleotide sequence ID" value="NZ_JAOQKE010000003.1"/>
</dbReference>
<dbReference type="Gene3D" id="1.10.3470.10">
    <property type="entry name" value="ABC transporter involved in vitamin B12 uptake, BtuC"/>
    <property type="match status" value="1"/>
</dbReference>
<evidence type="ECO:0000256" key="3">
    <source>
        <dbReference type="ARBA" id="ARBA00022448"/>
    </source>
</evidence>
<dbReference type="PANTHER" id="PTHR30472:SF25">
    <property type="entry name" value="ABC TRANSPORTER PERMEASE PROTEIN MJ0876-RELATED"/>
    <property type="match status" value="1"/>
</dbReference>
<proteinExistence type="inferred from homology"/>
<evidence type="ECO:0000256" key="8">
    <source>
        <dbReference type="SAM" id="Phobius"/>
    </source>
</evidence>
<feature type="transmembrane region" description="Helical" evidence="8">
    <location>
        <begin position="330"/>
        <end position="351"/>
    </location>
</feature>
<protein>
    <submittedName>
        <fullName evidence="9">Iron ABC transporter permease</fullName>
    </submittedName>
</protein>
<evidence type="ECO:0000256" key="6">
    <source>
        <dbReference type="ARBA" id="ARBA00022989"/>
    </source>
</evidence>
<organism evidence="9 10">
    <name type="scientific">Muricoprocola aceti</name>
    <dbReference type="NCBI Taxonomy" id="2981772"/>
    <lineage>
        <taxon>Bacteria</taxon>
        <taxon>Bacillati</taxon>
        <taxon>Bacillota</taxon>
        <taxon>Clostridia</taxon>
        <taxon>Lachnospirales</taxon>
        <taxon>Lachnospiraceae</taxon>
        <taxon>Muricoprocola</taxon>
    </lineage>
</organism>
<dbReference type="Proteomes" id="UP001652338">
    <property type="component" value="Unassembled WGS sequence"/>
</dbReference>
<dbReference type="CDD" id="cd06550">
    <property type="entry name" value="TM_ABC_iron-siderophores_like"/>
    <property type="match status" value="1"/>
</dbReference>
<dbReference type="PANTHER" id="PTHR30472">
    <property type="entry name" value="FERRIC ENTEROBACTIN TRANSPORT SYSTEM PERMEASE PROTEIN"/>
    <property type="match status" value="1"/>
</dbReference>
<dbReference type="EMBL" id="JAOQKE010000003">
    <property type="protein sequence ID" value="MCU6724571.1"/>
    <property type="molecule type" value="Genomic_DNA"/>
</dbReference>